<reference evidence="2" key="1">
    <citation type="submission" date="2021-06" db="EMBL/GenBank/DDBJ databases">
        <authorList>
            <person name="Kallberg Y."/>
            <person name="Tangrot J."/>
            <person name="Rosling A."/>
        </authorList>
    </citation>
    <scope>NUCLEOTIDE SEQUENCE</scope>
    <source>
        <strain evidence="2">MT106</strain>
    </source>
</reference>
<protein>
    <submittedName>
        <fullName evidence="2">5210_t:CDS:1</fullName>
    </submittedName>
</protein>
<dbReference type="Gene3D" id="3.30.200.20">
    <property type="entry name" value="Phosphorylase Kinase, domain 1"/>
    <property type="match status" value="1"/>
</dbReference>
<name>A0A9N9CFQ6_9GLOM</name>
<gene>
    <name evidence="2" type="ORF">AGERDE_LOCUS9046</name>
</gene>
<accession>A0A9N9CFQ6</accession>
<keyword evidence="3" id="KW-1185">Reference proteome</keyword>
<sequence length="93" mass="10746">MAYFLKRSTYVAYVMCSKKWLDDAISDGKISYEEISKREPIGEGSFGKVYLAECNSIPEKIVLKEKDIFYAFIKEVIINTEFQQVKYSIGINL</sequence>
<keyword evidence="1" id="KW-0547">Nucleotide-binding</keyword>
<dbReference type="Proteomes" id="UP000789831">
    <property type="component" value="Unassembled WGS sequence"/>
</dbReference>
<dbReference type="AlphaFoldDB" id="A0A9N9CFQ6"/>
<dbReference type="GO" id="GO:0005524">
    <property type="term" value="F:ATP binding"/>
    <property type="evidence" value="ECO:0007669"/>
    <property type="project" value="UniProtKB-UniRule"/>
</dbReference>
<evidence type="ECO:0000256" key="1">
    <source>
        <dbReference type="PROSITE-ProRule" id="PRU10141"/>
    </source>
</evidence>
<evidence type="ECO:0000313" key="2">
    <source>
        <dbReference type="EMBL" id="CAG8599859.1"/>
    </source>
</evidence>
<dbReference type="InterPro" id="IPR011009">
    <property type="entry name" value="Kinase-like_dom_sf"/>
</dbReference>
<feature type="binding site" evidence="1">
    <location>
        <position position="64"/>
    </location>
    <ligand>
        <name>ATP</name>
        <dbReference type="ChEBI" id="CHEBI:30616"/>
    </ligand>
</feature>
<organism evidence="2 3">
    <name type="scientific">Ambispora gerdemannii</name>
    <dbReference type="NCBI Taxonomy" id="144530"/>
    <lineage>
        <taxon>Eukaryota</taxon>
        <taxon>Fungi</taxon>
        <taxon>Fungi incertae sedis</taxon>
        <taxon>Mucoromycota</taxon>
        <taxon>Glomeromycotina</taxon>
        <taxon>Glomeromycetes</taxon>
        <taxon>Archaeosporales</taxon>
        <taxon>Ambisporaceae</taxon>
        <taxon>Ambispora</taxon>
    </lineage>
</organism>
<comment type="caution">
    <text evidence="2">The sequence shown here is derived from an EMBL/GenBank/DDBJ whole genome shotgun (WGS) entry which is preliminary data.</text>
</comment>
<dbReference type="PROSITE" id="PS00107">
    <property type="entry name" value="PROTEIN_KINASE_ATP"/>
    <property type="match status" value="1"/>
</dbReference>
<dbReference type="SUPFAM" id="SSF56112">
    <property type="entry name" value="Protein kinase-like (PK-like)"/>
    <property type="match status" value="1"/>
</dbReference>
<evidence type="ECO:0000313" key="3">
    <source>
        <dbReference type="Proteomes" id="UP000789831"/>
    </source>
</evidence>
<dbReference type="EMBL" id="CAJVPL010002114">
    <property type="protein sequence ID" value="CAG8599859.1"/>
    <property type="molecule type" value="Genomic_DNA"/>
</dbReference>
<proteinExistence type="predicted"/>
<dbReference type="InterPro" id="IPR017441">
    <property type="entry name" value="Protein_kinase_ATP_BS"/>
</dbReference>
<keyword evidence="1" id="KW-0067">ATP-binding</keyword>
<dbReference type="OrthoDB" id="6718656at2759"/>